<dbReference type="STRING" id="357809.Cphy_3926"/>
<dbReference type="eggNOG" id="COG1131">
    <property type="taxonomic scope" value="Bacteria"/>
</dbReference>
<dbReference type="EMBL" id="CP000885">
    <property type="protein sequence ID" value="ABX44273.1"/>
    <property type="molecule type" value="Genomic_DNA"/>
</dbReference>
<organism evidence="6 7">
    <name type="scientific">Lachnoclostridium phytofermentans (strain ATCC 700394 / DSM 18823 / ISDg)</name>
    <name type="common">Clostridium phytofermentans</name>
    <dbReference type="NCBI Taxonomy" id="357809"/>
    <lineage>
        <taxon>Bacteria</taxon>
        <taxon>Bacillati</taxon>
        <taxon>Bacillota</taxon>
        <taxon>Clostridia</taxon>
        <taxon>Lachnospirales</taxon>
        <taxon>Lachnospiraceae</taxon>
    </lineage>
</organism>
<dbReference type="Gene3D" id="3.40.50.300">
    <property type="entry name" value="P-loop containing nucleotide triphosphate hydrolases"/>
    <property type="match status" value="1"/>
</dbReference>
<feature type="domain" description="ABC transporter" evidence="5">
    <location>
        <begin position="26"/>
        <end position="253"/>
    </location>
</feature>
<keyword evidence="3" id="KW-0547">Nucleotide-binding</keyword>
<sequence>MIRFVSIIYVKHVYLGGKMSKKTIVLQVVGLTKQYRGHKVVNCISLTGYSSEIFGILGQKGDGKTTIIKMVTGLLKKEEGTVIIGGYDLDYNYEDAIKEIGVLGNLPHLSEHLSGLENLYRFAKVKKIGKEQLEKVKILVSSQLDLYKKVKNYSAEMKLMLSIGISLLSNPKLIVLDEPTKDYNPIATRKVREFLKIISHEQGIGIVVSSTMLWEMEKLCDRVMILSKGVNLGTISIKELLDKDRNLEDFYLEQSSYYERKINVAEKGCTV</sequence>
<dbReference type="PANTHER" id="PTHR42711">
    <property type="entry name" value="ABC TRANSPORTER ATP-BINDING PROTEIN"/>
    <property type="match status" value="1"/>
</dbReference>
<name>A9KLW4_LACP7</name>
<dbReference type="PROSITE" id="PS50893">
    <property type="entry name" value="ABC_TRANSPORTER_2"/>
    <property type="match status" value="1"/>
</dbReference>
<evidence type="ECO:0000256" key="2">
    <source>
        <dbReference type="ARBA" id="ARBA00022448"/>
    </source>
</evidence>
<dbReference type="Pfam" id="PF00005">
    <property type="entry name" value="ABC_tran"/>
    <property type="match status" value="1"/>
</dbReference>
<dbReference type="KEGG" id="cpy:Cphy_3926"/>
<evidence type="ECO:0000256" key="1">
    <source>
        <dbReference type="ARBA" id="ARBA00005417"/>
    </source>
</evidence>
<dbReference type="PANTHER" id="PTHR42711:SF5">
    <property type="entry name" value="ABC TRANSPORTER ATP-BINDING PROTEIN NATA"/>
    <property type="match status" value="1"/>
</dbReference>
<gene>
    <name evidence="6" type="ordered locus">Cphy_3926</name>
</gene>
<keyword evidence="2" id="KW-0813">Transport</keyword>
<evidence type="ECO:0000259" key="5">
    <source>
        <dbReference type="PROSITE" id="PS50893"/>
    </source>
</evidence>
<dbReference type="GO" id="GO:0005524">
    <property type="term" value="F:ATP binding"/>
    <property type="evidence" value="ECO:0007669"/>
    <property type="project" value="UniProtKB-KW"/>
</dbReference>
<dbReference type="HOGENOM" id="CLU_000604_1_2_9"/>
<evidence type="ECO:0000256" key="3">
    <source>
        <dbReference type="ARBA" id="ARBA00022741"/>
    </source>
</evidence>
<evidence type="ECO:0000313" key="6">
    <source>
        <dbReference type="EMBL" id="ABX44273.1"/>
    </source>
</evidence>
<protein>
    <submittedName>
        <fullName evidence="6">ABC transporter related</fullName>
    </submittedName>
</protein>
<dbReference type="GO" id="GO:0016887">
    <property type="term" value="F:ATP hydrolysis activity"/>
    <property type="evidence" value="ECO:0007669"/>
    <property type="project" value="InterPro"/>
</dbReference>
<comment type="similarity">
    <text evidence="1">Belongs to the ABC transporter superfamily.</text>
</comment>
<dbReference type="AlphaFoldDB" id="A9KLW4"/>
<keyword evidence="4" id="KW-0067">ATP-binding</keyword>
<evidence type="ECO:0000256" key="4">
    <source>
        <dbReference type="ARBA" id="ARBA00022840"/>
    </source>
</evidence>
<accession>A9KLW4</accession>
<dbReference type="Proteomes" id="UP000000370">
    <property type="component" value="Chromosome"/>
</dbReference>
<proteinExistence type="inferred from homology"/>
<dbReference type="InterPro" id="IPR050763">
    <property type="entry name" value="ABC_transporter_ATP-binding"/>
</dbReference>
<evidence type="ECO:0000313" key="7">
    <source>
        <dbReference type="Proteomes" id="UP000000370"/>
    </source>
</evidence>
<reference evidence="7" key="1">
    <citation type="submission" date="2007-11" db="EMBL/GenBank/DDBJ databases">
        <title>Complete genome sequence of Clostridium phytofermentans ISDg.</title>
        <authorList>
            <person name="Leschine S.B."/>
            <person name="Warnick T.A."/>
            <person name="Blanchard J.L."/>
            <person name="Schnell D.J."/>
            <person name="Petit E.L."/>
            <person name="LaTouf W.G."/>
            <person name="Copeland A."/>
            <person name="Lucas S."/>
            <person name="Lapidus A."/>
            <person name="Barry K."/>
            <person name="Glavina del Rio T."/>
            <person name="Dalin E."/>
            <person name="Tice H."/>
            <person name="Pitluck S."/>
            <person name="Kiss H."/>
            <person name="Brettin T."/>
            <person name="Bruce D."/>
            <person name="Detter J.C."/>
            <person name="Han C."/>
            <person name="Kuske C."/>
            <person name="Schmutz J."/>
            <person name="Larimer F."/>
            <person name="Land M."/>
            <person name="Hauser L."/>
            <person name="Kyrpides N."/>
            <person name="Kim E.A."/>
            <person name="Richardson P."/>
        </authorList>
    </citation>
    <scope>NUCLEOTIDE SEQUENCE [LARGE SCALE GENOMIC DNA]</scope>
    <source>
        <strain evidence="7">ATCC 700394 / DSM 18823 / ISDg</strain>
    </source>
</reference>
<dbReference type="SUPFAM" id="SSF52540">
    <property type="entry name" value="P-loop containing nucleoside triphosphate hydrolases"/>
    <property type="match status" value="1"/>
</dbReference>
<dbReference type="InterPro" id="IPR027417">
    <property type="entry name" value="P-loop_NTPase"/>
</dbReference>
<dbReference type="InterPro" id="IPR003439">
    <property type="entry name" value="ABC_transporter-like_ATP-bd"/>
</dbReference>
<keyword evidence="7" id="KW-1185">Reference proteome</keyword>